<keyword evidence="2" id="KW-1185">Reference proteome</keyword>
<organism evidence="1 2">
    <name type="scientific">Aster yellows witches'-broom phytoplasma (strain AYWB)</name>
    <dbReference type="NCBI Taxonomy" id="322098"/>
    <lineage>
        <taxon>Bacteria</taxon>
        <taxon>Bacillati</taxon>
        <taxon>Mycoplasmatota</taxon>
        <taxon>Mollicutes</taxon>
        <taxon>Acholeplasmatales</taxon>
        <taxon>Acholeplasmataceae</taxon>
        <taxon>Candidatus Phytoplasma</taxon>
        <taxon>16SrI (Aster yellows group)</taxon>
    </lineage>
</organism>
<dbReference type="EMBL" id="CP000061">
    <property type="protein sequence ID" value="ABC65748.1"/>
    <property type="molecule type" value="Genomic_DNA"/>
</dbReference>
<accession>Q2NIJ5</accession>
<sequence length="113" mass="13224">MRGNINMQIKNIYLRPHNSQTFPQQIETYIKTNINPYFWGFISDYPCYNSETIQTYPCLLCRIKDAPSDLLGVFFDGGTRTASFKGEIKYSLDDLKQMSNGAQNMYIFWEEHS</sequence>
<protein>
    <submittedName>
        <fullName evidence="1">Uncharacterized protein</fullName>
    </submittedName>
</protein>
<dbReference type="HOGENOM" id="CLU_2207355_0_0_14"/>
<dbReference type="PhylomeDB" id="Q2NIJ5"/>
<evidence type="ECO:0000313" key="2">
    <source>
        <dbReference type="Proteomes" id="UP000001934"/>
    </source>
</evidence>
<dbReference type="STRING" id="322098.AYWB_631"/>
<gene>
    <name evidence="1" type="ordered locus">AYWB_631</name>
</gene>
<dbReference type="Proteomes" id="UP000001934">
    <property type="component" value="Chromosome"/>
</dbReference>
<dbReference type="AlphaFoldDB" id="Q2NIJ5"/>
<name>Q2NIJ5_AYWBP</name>
<reference evidence="1 2" key="1">
    <citation type="journal article" date="2006" name="J. Bacteriol.">
        <title>Living with genome instability: the adaptation of phytoplasmas to diverse environments of their insect and plant hosts.</title>
        <authorList>
            <person name="Bai X."/>
            <person name="Zhang J."/>
            <person name="Ewing A."/>
            <person name="Miller S.A."/>
            <person name="Jancso Radek A."/>
            <person name="Shevchenko D.V."/>
            <person name="Tsukerman K."/>
            <person name="Walunas T."/>
            <person name="Lapidus A."/>
            <person name="Campbell J.W."/>
            <person name="Hogenhout S.A."/>
        </authorList>
    </citation>
    <scope>NUCLEOTIDE SEQUENCE [LARGE SCALE GENOMIC DNA]</scope>
    <source>
        <strain evidence="1 2">AYWB</strain>
    </source>
</reference>
<dbReference type="KEGG" id="ayw:AYWB_631"/>
<evidence type="ECO:0000313" key="1">
    <source>
        <dbReference type="EMBL" id="ABC65748.1"/>
    </source>
</evidence>
<proteinExistence type="predicted"/>